<name>A0A0B7C2C3_9EUPU</name>
<feature type="compositionally biased region" description="Basic and acidic residues" evidence="1">
    <location>
        <begin position="57"/>
        <end position="66"/>
    </location>
</feature>
<feature type="region of interest" description="Disordered" evidence="1">
    <location>
        <begin position="1"/>
        <end position="21"/>
    </location>
</feature>
<protein>
    <submittedName>
        <fullName evidence="2">Uncharacterized protein</fullName>
    </submittedName>
</protein>
<feature type="non-terminal residue" evidence="2">
    <location>
        <position position="1"/>
    </location>
</feature>
<reference evidence="2" key="1">
    <citation type="submission" date="2014-12" db="EMBL/GenBank/DDBJ databases">
        <title>Insight into the proteome of Arion vulgaris.</title>
        <authorList>
            <person name="Aradska J."/>
            <person name="Bulat T."/>
            <person name="Smidak R."/>
            <person name="Sarate P."/>
            <person name="Gangsoo J."/>
            <person name="Sialana F."/>
            <person name="Bilban M."/>
            <person name="Lubec G."/>
        </authorList>
    </citation>
    <scope>NUCLEOTIDE SEQUENCE</scope>
    <source>
        <tissue evidence="2">Skin</tissue>
    </source>
</reference>
<sequence>KLDQRDESISVNTTGSRKKSVHILEDTDRKLKASIDVKYSTPQLKQKSFSKSAIKQYPEDSKSHHR</sequence>
<evidence type="ECO:0000256" key="1">
    <source>
        <dbReference type="SAM" id="MobiDB-lite"/>
    </source>
</evidence>
<feature type="non-terminal residue" evidence="2">
    <location>
        <position position="66"/>
    </location>
</feature>
<evidence type="ECO:0000313" key="2">
    <source>
        <dbReference type="EMBL" id="CEK99609.1"/>
    </source>
</evidence>
<feature type="region of interest" description="Disordered" evidence="1">
    <location>
        <begin position="45"/>
        <end position="66"/>
    </location>
</feature>
<accession>A0A0B7C2C3</accession>
<organism evidence="2">
    <name type="scientific">Arion vulgaris</name>
    <dbReference type="NCBI Taxonomy" id="1028688"/>
    <lineage>
        <taxon>Eukaryota</taxon>
        <taxon>Metazoa</taxon>
        <taxon>Spiralia</taxon>
        <taxon>Lophotrochozoa</taxon>
        <taxon>Mollusca</taxon>
        <taxon>Gastropoda</taxon>
        <taxon>Heterobranchia</taxon>
        <taxon>Euthyneura</taxon>
        <taxon>Panpulmonata</taxon>
        <taxon>Eupulmonata</taxon>
        <taxon>Stylommatophora</taxon>
        <taxon>Helicina</taxon>
        <taxon>Arionoidea</taxon>
        <taxon>Arionidae</taxon>
        <taxon>Arion</taxon>
    </lineage>
</organism>
<gene>
    <name evidence="2" type="primary">ORF221699</name>
</gene>
<dbReference type="EMBL" id="HACG01052738">
    <property type="protein sequence ID" value="CEK99609.1"/>
    <property type="molecule type" value="Transcribed_RNA"/>
</dbReference>
<proteinExistence type="predicted"/>
<dbReference type="AlphaFoldDB" id="A0A0B7C2C3"/>